<protein>
    <submittedName>
        <fullName evidence="2">HEAT repeat domain-containing protein</fullName>
    </submittedName>
</protein>
<evidence type="ECO:0000313" key="2">
    <source>
        <dbReference type="EMBL" id="MEU5712397.1"/>
    </source>
</evidence>
<comment type="caution">
    <text evidence="2">The sequence shown here is derived from an EMBL/GenBank/DDBJ whole genome shotgun (WGS) entry which is preliminary data.</text>
</comment>
<name>A0ABV3AKC6_9ACTN</name>
<accession>A0ABV3AKC6</accession>
<gene>
    <name evidence="2" type="ORF">AB0H04_37075</name>
</gene>
<keyword evidence="3" id="KW-1185">Reference proteome</keyword>
<dbReference type="InterPro" id="IPR016024">
    <property type="entry name" value="ARM-type_fold"/>
</dbReference>
<dbReference type="Proteomes" id="UP001551011">
    <property type="component" value="Unassembled WGS sequence"/>
</dbReference>
<dbReference type="RefSeq" id="WP_359260513.1">
    <property type="nucleotide sequence ID" value="NZ_JBFAEG010000035.1"/>
</dbReference>
<dbReference type="SMART" id="SM00567">
    <property type="entry name" value="EZ_HEAT"/>
    <property type="match status" value="4"/>
</dbReference>
<dbReference type="Gene3D" id="1.25.10.10">
    <property type="entry name" value="Leucine-rich Repeat Variant"/>
    <property type="match status" value="3"/>
</dbReference>
<evidence type="ECO:0000313" key="3">
    <source>
        <dbReference type="Proteomes" id="UP001551011"/>
    </source>
</evidence>
<proteinExistence type="predicted"/>
<evidence type="ECO:0000256" key="1">
    <source>
        <dbReference type="ARBA" id="ARBA00022737"/>
    </source>
</evidence>
<organism evidence="2 3">
    <name type="scientific">Streptomyces flaveolus</name>
    <dbReference type="NCBI Taxonomy" id="67297"/>
    <lineage>
        <taxon>Bacteria</taxon>
        <taxon>Bacillati</taxon>
        <taxon>Actinomycetota</taxon>
        <taxon>Actinomycetes</taxon>
        <taxon>Kitasatosporales</taxon>
        <taxon>Streptomycetaceae</taxon>
        <taxon>Streptomyces</taxon>
    </lineage>
</organism>
<keyword evidence="1" id="KW-0677">Repeat</keyword>
<dbReference type="InterPro" id="IPR000357">
    <property type="entry name" value="HEAT"/>
</dbReference>
<reference evidence="2 3" key="1">
    <citation type="submission" date="2024-06" db="EMBL/GenBank/DDBJ databases">
        <title>The Natural Products Discovery Center: Release of the First 8490 Sequenced Strains for Exploring Actinobacteria Biosynthetic Diversity.</title>
        <authorList>
            <person name="Kalkreuter E."/>
            <person name="Kautsar S.A."/>
            <person name="Yang D."/>
            <person name="Bader C.D."/>
            <person name="Teijaro C.N."/>
            <person name="Fluegel L."/>
            <person name="Davis C.M."/>
            <person name="Simpson J.R."/>
            <person name="Lauterbach L."/>
            <person name="Steele A.D."/>
            <person name="Gui C."/>
            <person name="Meng S."/>
            <person name="Li G."/>
            <person name="Viehrig K."/>
            <person name="Ye F."/>
            <person name="Su P."/>
            <person name="Kiefer A.F."/>
            <person name="Nichols A."/>
            <person name="Cepeda A.J."/>
            <person name="Yan W."/>
            <person name="Fan B."/>
            <person name="Jiang Y."/>
            <person name="Adhikari A."/>
            <person name="Zheng C.-J."/>
            <person name="Schuster L."/>
            <person name="Cowan T.M."/>
            <person name="Smanski M.J."/>
            <person name="Chevrette M.G."/>
            <person name="De Carvalho L.P.S."/>
            <person name="Shen B."/>
        </authorList>
    </citation>
    <scope>NUCLEOTIDE SEQUENCE [LARGE SCALE GENOMIC DNA]</scope>
    <source>
        <strain evidence="2 3">NPDC020594</strain>
    </source>
</reference>
<sequence>MFTGIDEVDWASLRHAHGSAEDVPGWLRALASPDTVERATALDGLYDAVHHEGRAYEATPACVPFLFALAACEEVPDRGCIVELLVGIGGERAEGAEAGERAGAENAAREAVCADAEAFVALAGDPDPVVRRAAAGALVRFLDQPARVLELLRRRLRAERDDHVLPAVTEALALFAHRYPALADGALDLLTEQSAPPHAPGPRLAALGQLALHAPVRLPADLVPTAVRLLHERSARRRPPAERSGTDTLVRRIRRLRPSDEQGAALLRTLHNALGDRVHDRIALLTGQLTSPDPVDRCNAVWMSAALFRGWRGDYDAPVRLLGAQLSTDQDRLRDAAVSVLAELYALAAPAADDLHALVTTRPDLWTHRWERGSPSLGGPLKALARTGDPRAVPALALLLAGPAAPVGLGHEAAHLGRAAAPLAPALRLRLGRVPLTSPTAARLATPLLTAIRAIGDKEAVPELIRLLSGAPDGLGARDAVTGQVIETLAELGAAAQTAPLLRRLLHTRHAATAAGALWLADGDATAVLPVLLRELGRDDPDARRAAARQLGMLGPAARPALPGLRRLARSGPVRERIPAACALWRVAGDAEPVRPVFRSAWTADPRTRGPIARCLTTMGPAAAPLRDLITAELTHPRRHTAHEGAYGSRDIRDDEELLKRCREVLAGL</sequence>
<dbReference type="SUPFAM" id="SSF48371">
    <property type="entry name" value="ARM repeat"/>
    <property type="match status" value="1"/>
</dbReference>
<dbReference type="InterPro" id="IPR004155">
    <property type="entry name" value="PBS_lyase_HEAT"/>
</dbReference>
<dbReference type="EMBL" id="JBFAEG010000035">
    <property type="protein sequence ID" value="MEU5712397.1"/>
    <property type="molecule type" value="Genomic_DNA"/>
</dbReference>
<dbReference type="Pfam" id="PF02985">
    <property type="entry name" value="HEAT"/>
    <property type="match status" value="1"/>
</dbReference>
<dbReference type="InterPro" id="IPR011989">
    <property type="entry name" value="ARM-like"/>
</dbReference>